<reference evidence="1 2" key="1">
    <citation type="submission" date="2019-07" db="EMBL/GenBank/DDBJ databases">
        <title>Whole genome shotgun sequence of Pseudonocardia sulfidoxydans NBRC 16205.</title>
        <authorList>
            <person name="Hosoyama A."/>
            <person name="Uohara A."/>
            <person name="Ohji S."/>
            <person name="Ichikawa N."/>
        </authorList>
    </citation>
    <scope>NUCLEOTIDE SEQUENCE [LARGE SCALE GENOMIC DNA]</scope>
    <source>
        <strain evidence="1 2">NBRC 16205</strain>
    </source>
</reference>
<protein>
    <submittedName>
        <fullName evidence="1">Uncharacterized protein</fullName>
    </submittedName>
</protein>
<gene>
    <name evidence="1" type="ORF">PSU4_23380</name>
</gene>
<comment type="caution">
    <text evidence="1">The sequence shown here is derived from an EMBL/GenBank/DDBJ whole genome shotgun (WGS) entry which is preliminary data.</text>
</comment>
<keyword evidence="2" id="KW-1185">Reference proteome</keyword>
<accession>A0A511DI02</accession>
<evidence type="ECO:0000313" key="2">
    <source>
        <dbReference type="Proteomes" id="UP000321685"/>
    </source>
</evidence>
<dbReference type="RefSeq" id="WP_147106359.1">
    <property type="nucleotide sequence ID" value="NZ_BJVJ01000018.1"/>
</dbReference>
<name>A0A511DI02_9PSEU</name>
<dbReference type="EMBL" id="BJVJ01000018">
    <property type="protein sequence ID" value="GEL23384.1"/>
    <property type="molecule type" value="Genomic_DNA"/>
</dbReference>
<dbReference type="Proteomes" id="UP000321685">
    <property type="component" value="Unassembled WGS sequence"/>
</dbReference>
<dbReference type="OrthoDB" id="3578197at2"/>
<organism evidence="1 2">
    <name type="scientific">Pseudonocardia sulfidoxydans NBRC 16205</name>
    <dbReference type="NCBI Taxonomy" id="1223511"/>
    <lineage>
        <taxon>Bacteria</taxon>
        <taxon>Bacillati</taxon>
        <taxon>Actinomycetota</taxon>
        <taxon>Actinomycetes</taxon>
        <taxon>Pseudonocardiales</taxon>
        <taxon>Pseudonocardiaceae</taxon>
        <taxon>Pseudonocardia</taxon>
    </lineage>
</organism>
<dbReference type="AlphaFoldDB" id="A0A511DI02"/>
<evidence type="ECO:0000313" key="1">
    <source>
        <dbReference type="EMBL" id="GEL23384.1"/>
    </source>
</evidence>
<sequence length="120" mass="13123">MSAPTSTTSAVIGLRRWARGNSPHVGAAVGLLIVHGTWPAREEFRQACIERDRDGTCWIDWTRARAAFDDGEFVKASTSEIAVLDLAIALGEDRFWFSRMGPANARAIADTVAYALGMLR</sequence>
<proteinExistence type="predicted"/>